<feature type="region of interest" description="Disordered" evidence="1">
    <location>
        <begin position="24"/>
        <end position="49"/>
    </location>
</feature>
<gene>
    <name evidence="2" type="ORF">PTTG_26695</name>
</gene>
<dbReference type="AlphaFoldDB" id="A0A180GS81"/>
<dbReference type="Proteomes" id="UP000005240">
    <property type="component" value="Unassembled WGS sequence"/>
</dbReference>
<accession>A0A180GS81</accession>
<reference evidence="3 4" key="3">
    <citation type="journal article" date="2017" name="G3 (Bethesda)">
        <title>Comparative analysis highlights variable genome content of wheat rusts and divergence of the mating loci.</title>
        <authorList>
            <person name="Cuomo C.A."/>
            <person name="Bakkeren G."/>
            <person name="Khalil H.B."/>
            <person name="Panwar V."/>
            <person name="Joly D."/>
            <person name="Linning R."/>
            <person name="Sakthikumar S."/>
            <person name="Song X."/>
            <person name="Adiconis X."/>
            <person name="Fan L."/>
            <person name="Goldberg J.M."/>
            <person name="Levin J.Z."/>
            <person name="Young S."/>
            <person name="Zeng Q."/>
            <person name="Anikster Y."/>
            <person name="Bruce M."/>
            <person name="Wang M."/>
            <person name="Yin C."/>
            <person name="McCallum B."/>
            <person name="Szabo L.J."/>
            <person name="Hulbert S."/>
            <person name="Chen X."/>
            <person name="Fellers J.P."/>
        </authorList>
    </citation>
    <scope>NUCLEOTIDE SEQUENCE</scope>
    <source>
        <strain evidence="4">Isolate 1-1 / race 1 (BBBD)</strain>
        <strain evidence="3">isolate 1-1 / race 1 (BBBD)</strain>
    </source>
</reference>
<dbReference type="EMBL" id="ADAS02000030">
    <property type="protein sequence ID" value="OAV95268.1"/>
    <property type="molecule type" value="Genomic_DNA"/>
</dbReference>
<evidence type="ECO:0000313" key="4">
    <source>
        <dbReference type="Proteomes" id="UP000005240"/>
    </source>
</evidence>
<name>A0A180GS81_PUCT1</name>
<feature type="compositionally biased region" description="Basic and acidic residues" evidence="1">
    <location>
        <begin position="34"/>
        <end position="49"/>
    </location>
</feature>
<evidence type="ECO:0000256" key="1">
    <source>
        <dbReference type="SAM" id="MobiDB-lite"/>
    </source>
</evidence>
<proteinExistence type="predicted"/>
<keyword evidence="4" id="KW-1185">Reference proteome</keyword>
<feature type="region of interest" description="Disordered" evidence="1">
    <location>
        <begin position="85"/>
        <end position="114"/>
    </location>
</feature>
<reference evidence="3" key="4">
    <citation type="submission" date="2025-05" db="UniProtKB">
        <authorList>
            <consortium name="EnsemblFungi"/>
        </authorList>
    </citation>
    <scope>IDENTIFICATION</scope>
    <source>
        <strain evidence="3">isolate 1-1 / race 1 (BBBD)</strain>
    </source>
</reference>
<evidence type="ECO:0000313" key="2">
    <source>
        <dbReference type="EMBL" id="OAV95268.1"/>
    </source>
</evidence>
<dbReference type="EnsemblFungi" id="PTTG_26695-t43_1">
    <property type="protein sequence ID" value="PTTG_26695-t43_1-p1"/>
    <property type="gene ID" value="PTTG_26695"/>
</dbReference>
<evidence type="ECO:0000313" key="3">
    <source>
        <dbReference type="EnsemblFungi" id="PTTG_26695-t43_1-p1"/>
    </source>
</evidence>
<dbReference type="VEuPathDB" id="FungiDB:PTTG_26695"/>
<protein>
    <submittedName>
        <fullName evidence="2 3">Uncharacterized protein</fullName>
    </submittedName>
</protein>
<organism evidence="2">
    <name type="scientific">Puccinia triticina (isolate 1-1 / race 1 (BBBD))</name>
    <name type="common">Brown leaf rust fungus</name>
    <dbReference type="NCBI Taxonomy" id="630390"/>
    <lineage>
        <taxon>Eukaryota</taxon>
        <taxon>Fungi</taxon>
        <taxon>Dikarya</taxon>
        <taxon>Basidiomycota</taxon>
        <taxon>Pucciniomycotina</taxon>
        <taxon>Pucciniomycetes</taxon>
        <taxon>Pucciniales</taxon>
        <taxon>Pucciniaceae</taxon>
        <taxon>Puccinia</taxon>
    </lineage>
</organism>
<sequence length="114" mass="13286">MPIRKDQQESPATKGPRMHIDSAHLNFNDTTFSRPDHVYSRKRDSRTQDERIDQIQRHIFRPHRHPDVGPKTVILRFQRRHIFDGFKSSRPSDSQWSGDKTPTRAGQSAVQGVD</sequence>
<reference evidence="2" key="2">
    <citation type="submission" date="2016-05" db="EMBL/GenBank/DDBJ databases">
        <title>Comparative analysis highlights variable genome content of wheat rusts and divergence of the mating loci.</title>
        <authorList>
            <person name="Cuomo C.A."/>
            <person name="Bakkeren G."/>
            <person name="Szabo L."/>
            <person name="Khalil H."/>
            <person name="Joly D."/>
            <person name="Goldberg J."/>
            <person name="Young S."/>
            <person name="Zeng Q."/>
            <person name="Fellers J."/>
        </authorList>
    </citation>
    <scope>NUCLEOTIDE SEQUENCE [LARGE SCALE GENOMIC DNA]</scope>
    <source>
        <strain evidence="2">1-1 BBBD Race 1</strain>
    </source>
</reference>
<feature type="compositionally biased region" description="Polar residues" evidence="1">
    <location>
        <begin position="89"/>
        <end position="114"/>
    </location>
</feature>
<reference evidence="2" key="1">
    <citation type="submission" date="2009-11" db="EMBL/GenBank/DDBJ databases">
        <authorList>
            <consortium name="The Broad Institute Genome Sequencing Platform"/>
            <person name="Ward D."/>
            <person name="Feldgarden M."/>
            <person name="Earl A."/>
            <person name="Young S.K."/>
            <person name="Zeng Q."/>
            <person name="Koehrsen M."/>
            <person name="Alvarado L."/>
            <person name="Berlin A."/>
            <person name="Bochicchio J."/>
            <person name="Borenstein D."/>
            <person name="Chapman S.B."/>
            <person name="Chen Z."/>
            <person name="Engels R."/>
            <person name="Freedman E."/>
            <person name="Gellesch M."/>
            <person name="Goldberg J."/>
            <person name="Griggs A."/>
            <person name="Gujja S."/>
            <person name="Heilman E."/>
            <person name="Heiman D."/>
            <person name="Hepburn T."/>
            <person name="Howarth C."/>
            <person name="Jen D."/>
            <person name="Larson L."/>
            <person name="Lewis B."/>
            <person name="Mehta T."/>
            <person name="Park D."/>
            <person name="Pearson M."/>
            <person name="Roberts A."/>
            <person name="Saif S."/>
            <person name="Shea T."/>
            <person name="Shenoy N."/>
            <person name="Sisk P."/>
            <person name="Stolte C."/>
            <person name="Sykes S."/>
            <person name="Thomson T."/>
            <person name="Walk T."/>
            <person name="White J."/>
            <person name="Yandava C."/>
            <person name="Izard J."/>
            <person name="Baranova O.V."/>
            <person name="Blanton J.M."/>
            <person name="Tanner A.C."/>
            <person name="Dewhirst F.E."/>
            <person name="Haas B."/>
            <person name="Nusbaum C."/>
            <person name="Birren B."/>
        </authorList>
    </citation>
    <scope>NUCLEOTIDE SEQUENCE [LARGE SCALE GENOMIC DNA]</scope>
    <source>
        <strain evidence="2">1-1 BBBD Race 1</strain>
    </source>
</reference>